<dbReference type="AlphaFoldDB" id="G4ZP42"/>
<dbReference type="EMBL" id="JH159155">
    <property type="protein sequence ID" value="EGZ16119.1"/>
    <property type="molecule type" value="Genomic_DNA"/>
</dbReference>
<dbReference type="RefSeq" id="XP_009529868.1">
    <property type="nucleotide sequence ID" value="XM_009531573.1"/>
</dbReference>
<feature type="compositionally biased region" description="Low complexity" evidence="1">
    <location>
        <begin position="143"/>
        <end position="161"/>
    </location>
</feature>
<feature type="region of interest" description="Disordered" evidence="1">
    <location>
        <begin position="110"/>
        <end position="180"/>
    </location>
</feature>
<sequence length="180" mass="19789">MLMEAGFEFRNVNPTWSEVRAVSEVSENLIRRGVEEVQLRLAVESLEWNKLMDGVGFHIRQPLEPLPAVQLSERSTSSPTDADGDVLMTDDAVELLAEELLRRLRITRTRRRSPASSASVQPAPKRAALEAERSPPSSPMPPTSSSQSLVPQPSVSQNVVPRTQSLVPRAPSPELMASVD</sequence>
<dbReference type="InParanoid" id="G4ZP42"/>
<dbReference type="GeneID" id="20646784"/>
<dbReference type="KEGG" id="psoj:PHYSODRAFT_334308"/>
<protein>
    <submittedName>
        <fullName evidence="2">Uncharacterized protein</fullName>
    </submittedName>
</protein>
<organism evidence="2 3">
    <name type="scientific">Phytophthora sojae (strain P6497)</name>
    <name type="common">Soybean stem and root rot agent</name>
    <name type="synonym">Phytophthora megasperma f. sp. glycines</name>
    <dbReference type="NCBI Taxonomy" id="1094619"/>
    <lineage>
        <taxon>Eukaryota</taxon>
        <taxon>Sar</taxon>
        <taxon>Stramenopiles</taxon>
        <taxon>Oomycota</taxon>
        <taxon>Peronosporomycetes</taxon>
        <taxon>Peronosporales</taxon>
        <taxon>Peronosporaceae</taxon>
        <taxon>Phytophthora</taxon>
    </lineage>
</organism>
<reference evidence="2 3" key="1">
    <citation type="journal article" date="2006" name="Science">
        <title>Phytophthora genome sequences uncover evolutionary origins and mechanisms of pathogenesis.</title>
        <authorList>
            <person name="Tyler B.M."/>
            <person name="Tripathy S."/>
            <person name="Zhang X."/>
            <person name="Dehal P."/>
            <person name="Jiang R.H."/>
            <person name="Aerts A."/>
            <person name="Arredondo F.D."/>
            <person name="Baxter L."/>
            <person name="Bensasson D."/>
            <person name="Beynon J.L."/>
            <person name="Chapman J."/>
            <person name="Damasceno C.M."/>
            <person name="Dorrance A.E."/>
            <person name="Dou D."/>
            <person name="Dickerman A.W."/>
            <person name="Dubchak I.L."/>
            <person name="Garbelotto M."/>
            <person name="Gijzen M."/>
            <person name="Gordon S.G."/>
            <person name="Govers F."/>
            <person name="Grunwald N.J."/>
            <person name="Huang W."/>
            <person name="Ivors K.L."/>
            <person name="Jones R.W."/>
            <person name="Kamoun S."/>
            <person name="Krampis K."/>
            <person name="Lamour K.H."/>
            <person name="Lee M.K."/>
            <person name="McDonald W.H."/>
            <person name="Medina M."/>
            <person name="Meijer H.J."/>
            <person name="Nordberg E.K."/>
            <person name="Maclean D.J."/>
            <person name="Ospina-Giraldo M.D."/>
            <person name="Morris P.F."/>
            <person name="Phuntumart V."/>
            <person name="Putnam N.H."/>
            <person name="Rash S."/>
            <person name="Rose J.K."/>
            <person name="Sakihama Y."/>
            <person name="Salamov A.A."/>
            <person name="Savidor A."/>
            <person name="Scheuring C.F."/>
            <person name="Smith B.M."/>
            <person name="Sobral B.W."/>
            <person name="Terry A."/>
            <person name="Torto-Alalibo T.A."/>
            <person name="Win J."/>
            <person name="Xu Z."/>
            <person name="Zhang H."/>
            <person name="Grigoriev I.V."/>
            <person name="Rokhsar D.S."/>
            <person name="Boore J.L."/>
        </authorList>
    </citation>
    <scope>NUCLEOTIDE SEQUENCE [LARGE SCALE GENOMIC DNA]</scope>
    <source>
        <strain evidence="2 3">P6497</strain>
    </source>
</reference>
<accession>G4ZP42</accession>
<evidence type="ECO:0000313" key="3">
    <source>
        <dbReference type="Proteomes" id="UP000002640"/>
    </source>
</evidence>
<dbReference type="Proteomes" id="UP000002640">
    <property type="component" value="Unassembled WGS sequence"/>
</dbReference>
<proteinExistence type="predicted"/>
<name>G4ZP42_PHYSP</name>
<keyword evidence="3" id="KW-1185">Reference proteome</keyword>
<feature type="compositionally biased region" description="Low complexity" evidence="1">
    <location>
        <begin position="114"/>
        <end position="124"/>
    </location>
</feature>
<evidence type="ECO:0000256" key="1">
    <source>
        <dbReference type="SAM" id="MobiDB-lite"/>
    </source>
</evidence>
<dbReference type="OMA" id="KHERTPI"/>
<gene>
    <name evidence="2" type="ORF">PHYSODRAFT_334308</name>
</gene>
<evidence type="ECO:0000313" key="2">
    <source>
        <dbReference type="EMBL" id="EGZ16119.1"/>
    </source>
</evidence>